<keyword evidence="4" id="KW-1185">Reference proteome</keyword>
<evidence type="ECO:0000313" key="4">
    <source>
        <dbReference type="Proteomes" id="UP000001396"/>
    </source>
</evidence>
<dbReference type="InParanoid" id="D3BBM0"/>
<dbReference type="FunCoup" id="D3BBM0">
    <property type="interactions" value="994"/>
</dbReference>
<accession>D3BBM0</accession>
<dbReference type="EMBL" id="ADBJ01000026">
    <property type="protein sequence ID" value="EFA81053.1"/>
    <property type="molecule type" value="Genomic_DNA"/>
</dbReference>
<comment type="caution">
    <text evidence="3">The sequence shown here is derived from an EMBL/GenBank/DDBJ whole genome shotgun (WGS) entry which is preliminary data.</text>
</comment>
<dbReference type="Proteomes" id="UP000001396">
    <property type="component" value="Unassembled WGS sequence"/>
</dbReference>
<dbReference type="GO" id="GO:0008541">
    <property type="term" value="C:proteasome regulatory particle, lid subcomplex"/>
    <property type="evidence" value="ECO:0007669"/>
    <property type="project" value="TreeGrafter"/>
</dbReference>
<protein>
    <submittedName>
        <fullName evidence="3">26S proteasome non-ATPase regulatory subunit 13</fullName>
    </submittedName>
</protein>
<dbReference type="Pfam" id="PF01399">
    <property type="entry name" value="PCI"/>
    <property type="match status" value="1"/>
</dbReference>
<dbReference type="GO" id="GO:0005634">
    <property type="term" value="C:nucleus"/>
    <property type="evidence" value="ECO:0007669"/>
    <property type="project" value="TreeGrafter"/>
</dbReference>
<dbReference type="OMA" id="SFEDYWE"/>
<dbReference type="RefSeq" id="XP_020433171.1">
    <property type="nucleotide sequence ID" value="XM_020576759.1"/>
</dbReference>
<dbReference type="InterPro" id="IPR035298">
    <property type="entry name" value="PSMD13"/>
</dbReference>
<dbReference type="InterPro" id="IPR000717">
    <property type="entry name" value="PCI_dom"/>
</dbReference>
<dbReference type="GO" id="GO:0005829">
    <property type="term" value="C:cytosol"/>
    <property type="evidence" value="ECO:0007669"/>
    <property type="project" value="TreeGrafter"/>
</dbReference>
<evidence type="ECO:0000313" key="3">
    <source>
        <dbReference type="EMBL" id="EFA81053.1"/>
    </source>
</evidence>
<evidence type="ECO:0000256" key="1">
    <source>
        <dbReference type="ARBA" id="ARBA00022942"/>
    </source>
</evidence>
<evidence type="ECO:0000259" key="2">
    <source>
        <dbReference type="PROSITE" id="PS50250"/>
    </source>
</evidence>
<dbReference type="PANTHER" id="PTHR10539:SF0">
    <property type="entry name" value="26S PROTEASOME NON-ATPASE REGULATORY SUBUNIT 13"/>
    <property type="match status" value="1"/>
</dbReference>
<dbReference type="InterPro" id="IPR054179">
    <property type="entry name" value="PSD13_N"/>
</dbReference>
<organism evidence="3 4">
    <name type="scientific">Heterostelium pallidum (strain ATCC 26659 / Pp 5 / PN500)</name>
    <name type="common">Cellular slime mold</name>
    <name type="synonym">Polysphondylium pallidum</name>
    <dbReference type="NCBI Taxonomy" id="670386"/>
    <lineage>
        <taxon>Eukaryota</taxon>
        <taxon>Amoebozoa</taxon>
        <taxon>Evosea</taxon>
        <taxon>Eumycetozoa</taxon>
        <taxon>Dictyostelia</taxon>
        <taxon>Acytosteliales</taxon>
        <taxon>Acytosteliaceae</taxon>
        <taxon>Heterostelium</taxon>
    </lineage>
</organism>
<sequence length="380" mass="43533">MTKPLEFLDHLKVSFPTLIDQIQKLREYYDNKLWHQLTTQIEEFIENPQLLQKKELINLYELFIKDFETKLKPLSLVSICIVISSQLDNEGSMKFIQQISEKVKKDKSGYILSLSFIASRHLDAHQITEAKQTIETAREELKGITGLEPIVYATFYQVCTNYCKLKKSYGEFYQNALLYLSYTRLETLSVSDQQTLAFELGIAAIIGENVYSFGDLIVHPILRSLENTEAAWLIHLLKAFNIGDIAQYEQLLAKYRDSISKVADLNNNQQQSLQKIAILSLLDLAFRTPSDKRILPFQTIAQTTKLPLGDIEYLLMKALSLNLIKGNIDQIDQNIMITWVTPRVLDLNQIATMKGKILDWTSKTQMSLGILETDTVDLVV</sequence>
<dbReference type="GO" id="GO:0006511">
    <property type="term" value="P:ubiquitin-dependent protein catabolic process"/>
    <property type="evidence" value="ECO:0007669"/>
    <property type="project" value="TreeGrafter"/>
</dbReference>
<proteinExistence type="predicted"/>
<reference evidence="3 4" key="1">
    <citation type="journal article" date="2011" name="Genome Res.">
        <title>Phylogeny-wide analysis of social amoeba genomes highlights ancient origins for complex intercellular communication.</title>
        <authorList>
            <person name="Heidel A.J."/>
            <person name="Lawal H.M."/>
            <person name="Felder M."/>
            <person name="Schilde C."/>
            <person name="Helps N.R."/>
            <person name="Tunggal B."/>
            <person name="Rivero F."/>
            <person name="John U."/>
            <person name="Schleicher M."/>
            <person name="Eichinger L."/>
            <person name="Platzer M."/>
            <person name="Noegel A.A."/>
            <person name="Schaap P."/>
            <person name="Gloeckner G."/>
        </authorList>
    </citation>
    <scope>NUCLEOTIDE SEQUENCE [LARGE SCALE GENOMIC DNA]</scope>
    <source>
        <strain evidence="4">ATCC 26659 / Pp 5 / PN500</strain>
    </source>
</reference>
<keyword evidence="1 3" id="KW-0647">Proteasome</keyword>
<gene>
    <name evidence="3" type="primary">psmD13</name>
    <name evidence="3" type="ORF">PPL_05889</name>
</gene>
<dbReference type="GO" id="GO:0005198">
    <property type="term" value="F:structural molecule activity"/>
    <property type="evidence" value="ECO:0007669"/>
    <property type="project" value="TreeGrafter"/>
</dbReference>
<dbReference type="SMART" id="SM00088">
    <property type="entry name" value="PINT"/>
    <property type="match status" value="1"/>
</dbReference>
<dbReference type="Pfam" id="PF22037">
    <property type="entry name" value="PSD13_N"/>
    <property type="match status" value="1"/>
</dbReference>
<dbReference type="GeneID" id="31361373"/>
<dbReference type="PROSITE" id="PS50250">
    <property type="entry name" value="PCI"/>
    <property type="match status" value="1"/>
</dbReference>
<dbReference type="PANTHER" id="PTHR10539">
    <property type="entry name" value="26S PROTEASOME NON-ATPASE REGULATORY SUBUNIT 13"/>
    <property type="match status" value="1"/>
</dbReference>
<dbReference type="AlphaFoldDB" id="D3BBM0"/>
<name>D3BBM0_HETP5</name>
<feature type="domain" description="PCI" evidence="2">
    <location>
        <begin position="174"/>
        <end position="342"/>
    </location>
</feature>
<dbReference type="STRING" id="670386.D3BBM0"/>